<keyword evidence="6" id="KW-0472">Membrane</keyword>
<keyword evidence="6" id="KW-0699">rRNA-binding</keyword>
<feature type="region of interest" description="G1" evidence="7">
    <location>
        <begin position="10"/>
        <end position="17"/>
    </location>
</feature>
<dbReference type="InterPro" id="IPR005662">
    <property type="entry name" value="GTPase_Era-like"/>
</dbReference>
<dbReference type="Gene3D" id="3.30.300.20">
    <property type="match status" value="1"/>
</dbReference>
<keyword evidence="5 6" id="KW-0342">GTP-binding</keyword>
<dbReference type="InterPro" id="IPR027417">
    <property type="entry name" value="P-loop_NTPase"/>
</dbReference>
<keyword evidence="6" id="KW-0963">Cytoplasm</keyword>
<dbReference type="NCBIfam" id="TIGR00231">
    <property type="entry name" value="small_GTP"/>
    <property type="match status" value="1"/>
</dbReference>
<dbReference type="Pfam" id="PF01926">
    <property type="entry name" value="MMR_HSR1"/>
    <property type="match status" value="1"/>
</dbReference>
<protein>
    <recommendedName>
        <fullName evidence="2 6">GTPase Era</fullName>
    </recommendedName>
</protein>
<dbReference type="InterPro" id="IPR015946">
    <property type="entry name" value="KH_dom-like_a/b"/>
</dbReference>
<dbReference type="GO" id="GO:0005829">
    <property type="term" value="C:cytosol"/>
    <property type="evidence" value="ECO:0007669"/>
    <property type="project" value="TreeGrafter"/>
</dbReference>
<keyword evidence="4 6" id="KW-0694">RNA-binding</keyword>
<comment type="function">
    <text evidence="6">An essential GTPase that binds both GDP and GTP, with rapid nucleotide exchange. Plays a role in 16S rRNA processing and 30S ribosomal subunit biogenesis and possibly also in cell cycle regulation and energy metabolism.</text>
</comment>
<evidence type="ECO:0000256" key="6">
    <source>
        <dbReference type="HAMAP-Rule" id="MF_00367"/>
    </source>
</evidence>
<feature type="region of interest" description="G4" evidence="7">
    <location>
        <begin position="121"/>
        <end position="124"/>
    </location>
</feature>
<dbReference type="GO" id="GO:0005886">
    <property type="term" value="C:plasma membrane"/>
    <property type="evidence" value="ECO:0007669"/>
    <property type="project" value="UniProtKB-SubCell"/>
</dbReference>
<feature type="binding site" evidence="6">
    <location>
        <begin position="57"/>
        <end position="61"/>
    </location>
    <ligand>
        <name>GTP</name>
        <dbReference type="ChEBI" id="CHEBI:37565"/>
    </ligand>
</feature>
<gene>
    <name evidence="6" type="primary">era</name>
    <name evidence="9" type="ORF">A3B50_02650</name>
</gene>
<evidence type="ECO:0000256" key="4">
    <source>
        <dbReference type="ARBA" id="ARBA00022884"/>
    </source>
</evidence>
<keyword evidence="6" id="KW-0690">Ribosome biogenesis</keyword>
<dbReference type="SUPFAM" id="SSF54814">
    <property type="entry name" value="Prokaryotic type KH domain (KH-domain type II)"/>
    <property type="match status" value="1"/>
</dbReference>
<dbReference type="GO" id="GO:0043024">
    <property type="term" value="F:ribosomal small subunit binding"/>
    <property type="evidence" value="ECO:0007669"/>
    <property type="project" value="TreeGrafter"/>
</dbReference>
<dbReference type="PANTHER" id="PTHR42698">
    <property type="entry name" value="GTPASE ERA"/>
    <property type="match status" value="1"/>
</dbReference>
<accession>A0A1F7J5Z1</accession>
<dbReference type="Gene3D" id="3.40.50.300">
    <property type="entry name" value="P-loop containing nucleotide triphosphate hydrolases"/>
    <property type="match status" value="1"/>
</dbReference>
<comment type="subunit">
    <text evidence="6">Monomer.</text>
</comment>
<dbReference type="EMBL" id="MGAQ01000006">
    <property type="protein sequence ID" value="OGK51040.1"/>
    <property type="molecule type" value="Genomic_DNA"/>
</dbReference>
<name>A0A1F7J5Z1_9BACT</name>
<dbReference type="PANTHER" id="PTHR42698:SF1">
    <property type="entry name" value="GTPASE ERA, MITOCHONDRIAL"/>
    <property type="match status" value="1"/>
</dbReference>
<evidence type="ECO:0000256" key="2">
    <source>
        <dbReference type="ARBA" id="ARBA00020484"/>
    </source>
</evidence>
<evidence type="ECO:0000256" key="5">
    <source>
        <dbReference type="ARBA" id="ARBA00023134"/>
    </source>
</evidence>
<dbReference type="GO" id="GO:0005525">
    <property type="term" value="F:GTP binding"/>
    <property type="evidence" value="ECO:0007669"/>
    <property type="project" value="UniProtKB-UniRule"/>
</dbReference>
<dbReference type="Proteomes" id="UP000178558">
    <property type="component" value="Unassembled WGS sequence"/>
</dbReference>
<dbReference type="CDD" id="cd22534">
    <property type="entry name" value="KH-II_Era"/>
    <property type="match status" value="1"/>
</dbReference>
<comment type="caution">
    <text evidence="9">The sequence shown here is derived from an EMBL/GenBank/DDBJ whole genome shotgun (WGS) entry which is preliminary data.</text>
</comment>
<dbReference type="CDD" id="cd04163">
    <property type="entry name" value="Era"/>
    <property type="match status" value="1"/>
</dbReference>
<dbReference type="InterPro" id="IPR009019">
    <property type="entry name" value="KH_sf_prok-type"/>
</dbReference>
<dbReference type="GO" id="GO:0000028">
    <property type="term" value="P:ribosomal small subunit assembly"/>
    <property type="evidence" value="ECO:0007669"/>
    <property type="project" value="TreeGrafter"/>
</dbReference>
<dbReference type="NCBIfam" id="NF000908">
    <property type="entry name" value="PRK00089.1"/>
    <property type="match status" value="1"/>
</dbReference>
<dbReference type="Pfam" id="PF07650">
    <property type="entry name" value="KH_2"/>
    <property type="match status" value="1"/>
</dbReference>
<proteinExistence type="inferred from homology"/>
<feature type="binding site" evidence="6">
    <location>
        <begin position="10"/>
        <end position="17"/>
    </location>
    <ligand>
        <name>GTP</name>
        <dbReference type="ChEBI" id="CHEBI:37565"/>
    </ligand>
</feature>
<evidence type="ECO:0000256" key="3">
    <source>
        <dbReference type="ARBA" id="ARBA00022741"/>
    </source>
</evidence>
<evidence type="ECO:0000313" key="9">
    <source>
        <dbReference type="EMBL" id="OGK51040.1"/>
    </source>
</evidence>
<keyword evidence="6" id="KW-1003">Cell membrane</keyword>
<feature type="region of interest" description="G2" evidence="7">
    <location>
        <begin position="36"/>
        <end position="40"/>
    </location>
</feature>
<sequence length="285" mass="32643">MKSGTVLLIGRPNVGKSTFVNNLIGQKVAITSPKPQTTRFPIQAFYEDERGQIIFVDTPGVFDKTKDMLAKKINLQTEHALKETVDVVLYMVDHTRRRDFEEAKVLGMVRKMNKPTLLIVNKTDLQEKTYLPQYEFLKDEFPEMFKISALNKTHVDPLLARLFELLPEGKQVKSPSVYPALNIDSKTFLSELIREKIFLKTGEEIPYSASVVIDEVTERENKVTYIKARILTTKNRYKKMLVGAGGKKIKELGTMSRKEIELATGKKIFLDLTVETDPHWQEVLH</sequence>
<dbReference type="GO" id="GO:0070181">
    <property type="term" value="F:small ribosomal subunit rRNA binding"/>
    <property type="evidence" value="ECO:0007669"/>
    <property type="project" value="UniProtKB-UniRule"/>
</dbReference>
<evidence type="ECO:0000256" key="1">
    <source>
        <dbReference type="ARBA" id="ARBA00007921"/>
    </source>
</evidence>
<feature type="region of interest" description="G3" evidence="7">
    <location>
        <begin position="57"/>
        <end position="60"/>
    </location>
</feature>
<dbReference type="HAMAP" id="MF_00367">
    <property type="entry name" value="GTPase_Era"/>
    <property type="match status" value="1"/>
</dbReference>
<dbReference type="PROSITE" id="PS51713">
    <property type="entry name" value="G_ERA"/>
    <property type="match status" value="1"/>
</dbReference>
<organism evidence="9 10">
    <name type="scientific">Candidatus Roizmanbacteria bacterium RIFCSPLOWO2_01_FULL_40_42</name>
    <dbReference type="NCBI Taxonomy" id="1802066"/>
    <lineage>
        <taxon>Bacteria</taxon>
        <taxon>Candidatus Roizmaniibacteriota</taxon>
    </lineage>
</organism>
<keyword evidence="3 6" id="KW-0547">Nucleotide-binding</keyword>
<evidence type="ECO:0000313" key="10">
    <source>
        <dbReference type="Proteomes" id="UP000178558"/>
    </source>
</evidence>
<dbReference type="InterPro" id="IPR030388">
    <property type="entry name" value="G_ERA_dom"/>
</dbReference>
<dbReference type="InterPro" id="IPR006073">
    <property type="entry name" value="GTP-bd"/>
</dbReference>
<evidence type="ECO:0000256" key="7">
    <source>
        <dbReference type="PROSITE-ProRule" id="PRU01050"/>
    </source>
</evidence>
<dbReference type="InterPro" id="IPR004044">
    <property type="entry name" value="KH_dom_type_2"/>
</dbReference>
<feature type="domain" description="Era-type G" evidence="8">
    <location>
        <begin position="2"/>
        <end position="168"/>
    </location>
</feature>
<feature type="binding site" evidence="6">
    <location>
        <begin position="121"/>
        <end position="124"/>
    </location>
    <ligand>
        <name>GTP</name>
        <dbReference type="ChEBI" id="CHEBI:37565"/>
    </ligand>
</feature>
<comment type="similarity">
    <text evidence="1 6 7">Belongs to the TRAFAC class TrmE-Era-EngA-EngB-Septin-like GTPase superfamily. Era GTPase family.</text>
</comment>
<dbReference type="AlphaFoldDB" id="A0A1F7J5Z1"/>
<reference evidence="9 10" key="1">
    <citation type="journal article" date="2016" name="Nat. Commun.">
        <title>Thousands of microbial genomes shed light on interconnected biogeochemical processes in an aquifer system.</title>
        <authorList>
            <person name="Anantharaman K."/>
            <person name="Brown C.T."/>
            <person name="Hug L.A."/>
            <person name="Sharon I."/>
            <person name="Castelle C.J."/>
            <person name="Probst A.J."/>
            <person name="Thomas B.C."/>
            <person name="Singh A."/>
            <person name="Wilkins M.J."/>
            <person name="Karaoz U."/>
            <person name="Brodie E.L."/>
            <person name="Williams K.H."/>
            <person name="Hubbard S.S."/>
            <person name="Banfield J.F."/>
        </authorList>
    </citation>
    <scope>NUCLEOTIDE SEQUENCE [LARGE SCALE GENOMIC DNA]</scope>
</reference>
<comment type="subcellular location">
    <subcellularLocation>
        <location evidence="6">Cytoplasm</location>
    </subcellularLocation>
    <subcellularLocation>
        <location evidence="6">Cell membrane</location>
        <topology evidence="6">Peripheral membrane protein</topology>
    </subcellularLocation>
</comment>
<feature type="region of interest" description="G5" evidence="7">
    <location>
        <begin position="147"/>
        <end position="149"/>
    </location>
</feature>
<dbReference type="GO" id="GO:0003924">
    <property type="term" value="F:GTPase activity"/>
    <property type="evidence" value="ECO:0007669"/>
    <property type="project" value="UniProtKB-UniRule"/>
</dbReference>
<dbReference type="SUPFAM" id="SSF52540">
    <property type="entry name" value="P-loop containing nucleoside triphosphate hydrolases"/>
    <property type="match status" value="1"/>
</dbReference>
<evidence type="ECO:0000259" key="8">
    <source>
        <dbReference type="PROSITE" id="PS51713"/>
    </source>
</evidence>
<dbReference type="InterPro" id="IPR005225">
    <property type="entry name" value="Small_GTP-bd"/>
</dbReference>
<dbReference type="NCBIfam" id="TIGR00436">
    <property type="entry name" value="era"/>
    <property type="match status" value="1"/>
</dbReference>